<keyword evidence="2" id="KW-1185">Reference proteome</keyword>
<reference evidence="1 2" key="1">
    <citation type="journal article" date="2019" name="Commun. Biol.">
        <title>The bagworm genome reveals a unique fibroin gene that provides high tensile strength.</title>
        <authorList>
            <person name="Kono N."/>
            <person name="Nakamura H."/>
            <person name="Ohtoshi R."/>
            <person name="Tomita M."/>
            <person name="Numata K."/>
            <person name="Arakawa K."/>
        </authorList>
    </citation>
    <scope>NUCLEOTIDE SEQUENCE [LARGE SCALE GENOMIC DNA]</scope>
</reference>
<dbReference type="EMBL" id="BGZK01001659">
    <property type="protein sequence ID" value="GBP84122.1"/>
    <property type="molecule type" value="Genomic_DNA"/>
</dbReference>
<evidence type="ECO:0000313" key="1">
    <source>
        <dbReference type="EMBL" id="GBP84122.1"/>
    </source>
</evidence>
<organism evidence="1 2">
    <name type="scientific">Eumeta variegata</name>
    <name type="common">Bagworm moth</name>
    <name type="synonym">Eumeta japonica</name>
    <dbReference type="NCBI Taxonomy" id="151549"/>
    <lineage>
        <taxon>Eukaryota</taxon>
        <taxon>Metazoa</taxon>
        <taxon>Ecdysozoa</taxon>
        <taxon>Arthropoda</taxon>
        <taxon>Hexapoda</taxon>
        <taxon>Insecta</taxon>
        <taxon>Pterygota</taxon>
        <taxon>Neoptera</taxon>
        <taxon>Endopterygota</taxon>
        <taxon>Lepidoptera</taxon>
        <taxon>Glossata</taxon>
        <taxon>Ditrysia</taxon>
        <taxon>Tineoidea</taxon>
        <taxon>Psychidae</taxon>
        <taxon>Oiketicinae</taxon>
        <taxon>Eumeta</taxon>
    </lineage>
</organism>
<sequence>MTVGNFLRMCLVGMKRVRGSVNPLESIFNPLDRDSKWRGRFEHQRDWSYKVVKLIKEPVTAVFHSASADTRHPSQQVACNNYGCDLDATSHY</sequence>
<dbReference type="AlphaFoldDB" id="A0A4C1Z9W8"/>
<proteinExistence type="predicted"/>
<evidence type="ECO:0000313" key="2">
    <source>
        <dbReference type="Proteomes" id="UP000299102"/>
    </source>
</evidence>
<comment type="caution">
    <text evidence="1">The sequence shown here is derived from an EMBL/GenBank/DDBJ whole genome shotgun (WGS) entry which is preliminary data.</text>
</comment>
<protein>
    <submittedName>
        <fullName evidence="1">Uncharacterized protein</fullName>
    </submittedName>
</protein>
<gene>
    <name evidence="1" type="ORF">EVAR_79234_1</name>
</gene>
<accession>A0A4C1Z9W8</accession>
<name>A0A4C1Z9W8_EUMVA</name>
<dbReference type="Proteomes" id="UP000299102">
    <property type="component" value="Unassembled WGS sequence"/>
</dbReference>